<dbReference type="Proteomes" id="UP000499080">
    <property type="component" value="Unassembled WGS sequence"/>
</dbReference>
<accession>A0A4Y2CPC3</accession>
<name>A0A4Y2CPC3_ARAVE</name>
<comment type="caution">
    <text evidence="1">The sequence shown here is derived from an EMBL/GenBank/DDBJ whole genome shotgun (WGS) entry which is preliminary data.</text>
</comment>
<keyword evidence="2" id="KW-1185">Reference proteome</keyword>
<dbReference type="AlphaFoldDB" id="A0A4Y2CPC3"/>
<organism evidence="1 2">
    <name type="scientific">Araneus ventricosus</name>
    <name type="common">Orbweaver spider</name>
    <name type="synonym">Epeira ventricosa</name>
    <dbReference type="NCBI Taxonomy" id="182803"/>
    <lineage>
        <taxon>Eukaryota</taxon>
        <taxon>Metazoa</taxon>
        <taxon>Ecdysozoa</taxon>
        <taxon>Arthropoda</taxon>
        <taxon>Chelicerata</taxon>
        <taxon>Arachnida</taxon>
        <taxon>Araneae</taxon>
        <taxon>Araneomorphae</taxon>
        <taxon>Entelegynae</taxon>
        <taxon>Araneoidea</taxon>
        <taxon>Araneidae</taxon>
        <taxon>Araneus</taxon>
    </lineage>
</organism>
<protein>
    <submittedName>
        <fullName evidence="1">Uncharacterized protein</fullName>
    </submittedName>
</protein>
<dbReference type="EMBL" id="BGPR01087206">
    <property type="protein sequence ID" value="GBM06282.1"/>
    <property type="molecule type" value="Genomic_DNA"/>
</dbReference>
<evidence type="ECO:0000313" key="1">
    <source>
        <dbReference type="EMBL" id="GBM06282.1"/>
    </source>
</evidence>
<sequence>MNILTILFEAGYGGELMGEVEGMGELMGEVQGMKGLTGKVEGMKGLILEVEAYVVAKGPPVGVVWKF</sequence>
<evidence type="ECO:0000313" key="2">
    <source>
        <dbReference type="Proteomes" id="UP000499080"/>
    </source>
</evidence>
<reference evidence="1 2" key="1">
    <citation type="journal article" date="2019" name="Sci. Rep.">
        <title>Orb-weaving spider Araneus ventricosus genome elucidates the spidroin gene catalogue.</title>
        <authorList>
            <person name="Kono N."/>
            <person name="Nakamura H."/>
            <person name="Ohtoshi R."/>
            <person name="Moran D.A.P."/>
            <person name="Shinohara A."/>
            <person name="Yoshida Y."/>
            <person name="Fujiwara M."/>
            <person name="Mori M."/>
            <person name="Tomita M."/>
            <person name="Arakawa K."/>
        </authorList>
    </citation>
    <scope>NUCLEOTIDE SEQUENCE [LARGE SCALE GENOMIC DNA]</scope>
</reference>
<gene>
    <name evidence="1" type="ORF">AVEN_82594_1</name>
</gene>
<proteinExistence type="predicted"/>